<keyword evidence="1" id="KW-1185">Reference proteome</keyword>
<accession>A0ABM0JL17</accession>
<evidence type="ECO:0000313" key="1">
    <source>
        <dbReference type="Proteomes" id="UP000694888"/>
    </source>
</evidence>
<dbReference type="InterPro" id="IPR008551">
    <property type="entry name" value="TANGO2"/>
</dbReference>
<sequence length="292" mass="32618">MCILYFCQSEIWQPDGYRLILANNRDEYWDRPTKEADFWAADKSCISGLDQMPGREGGTWLGMNSSGKLAVLLNILGQQDPNKLGRGHLVTKFISGSEDIDQYGTAIHKQRYSYNGFNLVLFDLGKQEDSLTVKPLYISNAMNYCSCVTKRNLPANTFFGVSNSPLEYPFQKVEQGRARFGRIVCQYPNVSSRQHLIDNLMGLMQDQTNLLPDPVLEVVAASVGFSPLRTGQHSAVNVYSPAQRYGSRTSSLILVDGEGQVDYVERNTFFGSDDLPESVDTVHKVFSLGAQT</sequence>
<dbReference type="GeneID" id="101860645"/>
<dbReference type="PANTHER" id="PTHR17985">
    <property type="entry name" value="SER/THR-RICH PROTEIN T10 IN DGCR REGION"/>
    <property type="match status" value="1"/>
</dbReference>
<name>A0ABM0JL17_APLCA</name>
<gene>
    <name evidence="2" type="primary">LOC101860645</name>
</gene>
<proteinExistence type="predicted"/>
<evidence type="ECO:0000313" key="2">
    <source>
        <dbReference type="RefSeq" id="XP_005096191.2"/>
    </source>
</evidence>
<dbReference type="Proteomes" id="UP000694888">
    <property type="component" value="Unplaced"/>
</dbReference>
<organism evidence="1 2">
    <name type="scientific">Aplysia californica</name>
    <name type="common">California sea hare</name>
    <dbReference type="NCBI Taxonomy" id="6500"/>
    <lineage>
        <taxon>Eukaryota</taxon>
        <taxon>Metazoa</taxon>
        <taxon>Spiralia</taxon>
        <taxon>Lophotrochozoa</taxon>
        <taxon>Mollusca</taxon>
        <taxon>Gastropoda</taxon>
        <taxon>Heterobranchia</taxon>
        <taxon>Euthyneura</taxon>
        <taxon>Tectipleura</taxon>
        <taxon>Aplysiida</taxon>
        <taxon>Aplysioidea</taxon>
        <taxon>Aplysiidae</taxon>
        <taxon>Aplysia</taxon>
    </lineage>
</organism>
<reference evidence="2" key="1">
    <citation type="submission" date="2025-08" db="UniProtKB">
        <authorList>
            <consortium name="RefSeq"/>
        </authorList>
    </citation>
    <scope>IDENTIFICATION</scope>
</reference>
<protein>
    <submittedName>
        <fullName evidence="2">Transport and Golgi organization protein 2 homolog</fullName>
    </submittedName>
</protein>
<dbReference type="PANTHER" id="PTHR17985:SF8">
    <property type="entry name" value="TRANSPORT AND GOLGI ORGANIZATION PROTEIN 2 HOMOLOG"/>
    <property type="match status" value="1"/>
</dbReference>
<dbReference type="Pfam" id="PF05742">
    <property type="entry name" value="TANGO2"/>
    <property type="match status" value="1"/>
</dbReference>
<dbReference type="RefSeq" id="XP_005096191.2">
    <property type="nucleotide sequence ID" value="XM_005096134.3"/>
</dbReference>